<proteinExistence type="predicted"/>
<name>A0A8K0VWV6_9PLEO</name>
<keyword evidence="2" id="KW-1185">Reference proteome</keyword>
<reference evidence="1" key="1">
    <citation type="journal article" date="2021" name="Nat. Commun.">
        <title>Genetic determinants of endophytism in the Arabidopsis root mycobiome.</title>
        <authorList>
            <person name="Mesny F."/>
            <person name="Miyauchi S."/>
            <person name="Thiergart T."/>
            <person name="Pickel B."/>
            <person name="Atanasova L."/>
            <person name="Karlsson M."/>
            <person name="Huettel B."/>
            <person name="Barry K.W."/>
            <person name="Haridas S."/>
            <person name="Chen C."/>
            <person name="Bauer D."/>
            <person name="Andreopoulos W."/>
            <person name="Pangilinan J."/>
            <person name="LaButti K."/>
            <person name="Riley R."/>
            <person name="Lipzen A."/>
            <person name="Clum A."/>
            <person name="Drula E."/>
            <person name="Henrissat B."/>
            <person name="Kohler A."/>
            <person name="Grigoriev I.V."/>
            <person name="Martin F.M."/>
            <person name="Hacquard S."/>
        </authorList>
    </citation>
    <scope>NUCLEOTIDE SEQUENCE</scope>
    <source>
        <strain evidence="1">MPI-SDFR-AT-0120</strain>
    </source>
</reference>
<dbReference type="AlphaFoldDB" id="A0A8K0VWV6"/>
<accession>A0A8K0VWV6</accession>
<gene>
    <name evidence="1" type="ORF">FB567DRAFT_530290</name>
</gene>
<feature type="non-terminal residue" evidence="1">
    <location>
        <position position="82"/>
    </location>
</feature>
<evidence type="ECO:0000313" key="1">
    <source>
        <dbReference type="EMBL" id="KAH7083944.1"/>
    </source>
</evidence>
<comment type="caution">
    <text evidence="1">The sequence shown here is derived from an EMBL/GenBank/DDBJ whole genome shotgun (WGS) entry which is preliminary data.</text>
</comment>
<protein>
    <submittedName>
        <fullName evidence="1">Uncharacterized protein</fullName>
    </submittedName>
</protein>
<dbReference type="EMBL" id="JAGMVJ010000013">
    <property type="protein sequence ID" value="KAH7083944.1"/>
    <property type="molecule type" value="Genomic_DNA"/>
</dbReference>
<dbReference type="Proteomes" id="UP000813461">
    <property type="component" value="Unassembled WGS sequence"/>
</dbReference>
<sequence>MLITNARIASVLGATFSQAWSQYVPVVTQDSFWVSSTSAIRIPSHQSRWLGGLRPRSTLAACLWFQRRLGGGGLPCFFSLPL</sequence>
<evidence type="ECO:0000313" key="2">
    <source>
        <dbReference type="Proteomes" id="UP000813461"/>
    </source>
</evidence>
<organism evidence="1 2">
    <name type="scientific">Paraphoma chrysanthemicola</name>
    <dbReference type="NCBI Taxonomy" id="798071"/>
    <lineage>
        <taxon>Eukaryota</taxon>
        <taxon>Fungi</taxon>
        <taxon>Dikarya</taxon>
        <taxon>Ascomycota</taxon>
        <taxon>Pezizomycotina</taxon>
        <taxon>Dothideomycetes</taxon>
        <taxon>Pleosporomycetidae</taxon>
        <taxon>Pleosporales</taxon>
        <taxon>Pleosporineae</taxon>
        <taxon>Phaeosphaeriaceae</taxon>
        <taxon>Paraphoma</taxon>
    </lineage>
</organism>